<evidence type="ECO:0000313" key="1">
    <source>
        <dbReference type="EMBL" id="KAL2507182.1"/>
    </source>
</evidence>
<name>A0ABD1T3E2_9LAMI</name>
<comment type="caution">
    <text evidence="1">The sequence shown here is derived from an EMBL/GenBank/DDBJ whole genome shotgun (WGS) entry which is preliminary data.</text>
</comment>
<proteinExistence type="predicted"/>
<keyword evidence="2" id="KW-1185">Reference proteome</keyword>
<accession>A0ABD1T3E2</accession>
<dbReference type="EMBL" id="JBFOLJ010000009">
    <property type="protein sequence ID" value="KAL2507182.1"/>
    <property type="molecule type" value="Genomic_DNA"/>
</dbReference>
<evidence type="ECO:0000313" key="2">
    <source>
        <dbReference type="Proteomes" id="UP001604277"/>
    </source>
</evidence>
<dbReference type="AlphaFoldDB" id="A0ABD1T3E2"/>
<gene>
    <name evidence="1" type="ORF">Fot_30829</name>
</gene>
<protein>
    <submittedName>
        <fullName evidence="1">Uncharacterized protein</fullName>
    </submittedName>
</protein>
<sequence>MSEKWPEYECKIVSGAIKWLLTNFYIVEPVENSDARDDDSYINDSNYSLGEDDDLLFEQNVTTSIELDAREENTVTNETNDSDSLEIYGFLNSVQIEPYSP</sequence>
<dbReference type="Proteomes" id="UP001604277">
    <property type="component" value="Unassembled WGS sequence"/>
</dbReference>
<reference evidence="2" key="1">
    <citation type="submission" date="2024-07" db="EMBL/GenBank/DDBJ databases">
        <title>Two chromosome-level genome assemblies of Korean endemic species Abeliophyllum distichum and Forsythia ovata (Oleaceae).</title>
        <authorList>
            <person name="Jang H."/>
        </authorList>
    </citation>
    <scope>NUCLEOTIDE SEQUENCE [LARGE SCALE GENOMIC DNA]</scope>
</reference>
<organism evidence="1 2">
    <name type="scientific">Forsythia ovata</name>
    <dbReference type="NCBI Taxonomy" id="205694"/>
    <lineage>
        <taxon>Eukaryota</taxon>
        <taxon>Viridiplantae</taxon>
        <taxon>Streptophyta</taxon>
        <taxon>Embryophyta</taxon>
        <taxon>Tracheophyta</taxon>
        <taxon>Spermatophyta</taxon>
        <taxon>Magnoliopsida</taxon>
        <taxon>eudicotyledons</taxon>
        <taxon>Gunneridae</taxon>
        <taxon>Pentapetalae</taxon>
        <taxon>asterids</taxon>
        <taxon>lamiids</taxon>
        <taxon>Lamiales</taxon>
        <taxon>Oleaceae</taxon>
        <taxon>Forsythieae</taxon>
        <taxon>Forsythia</taxon>
    </lineage>
</organism>